<evidence type="ECO:0000256" key="2">
    <source>
        <dbReference type="ARBA" id="ARBA00022576"/>
    </source>
</evidence>
<keyword evidence="7" id="KW-1185">Reference proteome</keyword>
<reference evidence="6" key="1">
    <citation type="submission" date="2023-01" db="EMBL/GenBank/DDBJ databases">
        <title>Sulfurovum sp. XTW-4 genome assembly.</title>
        <authorList>
            <person name="Wang J."/>
        </authorList>
    </citation>
    <scope>NUCLEOTIDE SEQUENCE</scope>
    <source>
        <strain evidence="6">XTW-4</strain>
    </source>
</reference>
<dbReference type="PROSITE" id="PS00600">
    <property type="entry name" value="AA_TRANSFER_CLASS_3"/>
    <property type="match status" value="1"/>
</dbReference>
<comment type="caution">
    <text evidence="6">The sequence shown here is derived from an EMBL/GenBank/DDBJ whole genome shotgun (WGS) entry which is preliminary data.</text>
</comment>
<sequence length="397" mass="43868">MEKMNLEQQDKQYVLQTYARDYTNFVKGVGSTLYDENGKDYIDFASGIAVNSVGHNHPKLVEAICNQAKNIIHISNLQVIEPQAKLAQRMVELSGYDMGVFFANSGAEANEGAIKIARKYGETKFENKRYKVITLEHSFHGRTITTVKATGQESFHTPNFSPYPEGFSYEKSIEDVYKAIDDETVAVLIELVQGEGGVQPFEKEEIQQLAKHLKEKGVLLIVDEVQTGVYRTGEFLASNLYEIEPDIITLAKGLGGGVPIGAVMTKHKDVLVAGDHGSTFGGNYLSTAAGLAVLDILYPLYDDGTIDETLVYFSQKLNKMAEKYTHLFEKEVGLGLMRGLRAQSAEVQAGVIKNCMAEGLIVLKAGRNTVRFLPSITISKNEIDEGFKRFEKAISSL</sequence>
<dbReference type="RefSeq" id="WP_289402217.1">
    <property type="nucleotide sequence ID" value="NZ_JAQIBC010000006.1"/>
</dbReference>
<name>A0ABT7QTF5_9BACT</name>
<dbReference type="PANTHER" id="PTHR11986">
    <property type="entry name" value="AMINOTRANSFERASE CLASS III"/>
    <property type="match status" value="1"/>
</dbReference>
<dbReference type="Gene3D" id="3.40.640.10">
    <property type="entry name" value="Type I PLP-dependent aspartate aminotransferase-like (Major domain)"/>
    <property type="match status" value="1"/>
</dbReference>
<dbReference type="Pfam" id="PF00202">
    <property type="entry name" value="Aminotran_3"/>
    <property type="match status" value="1"/>
</dbReference>
<comment type="cofactor">
    <cofactor evidence="1">
        <name>pyridoxal 5'-phosphate</name>
        <dbReference type="ChEBI" id="CHEBI:597326"/>
    </cofactor>
</comment>
<proteinExistence type="inferred from homology"/>
<dbReference type="CDD" id="cd00610">
    <property type="entry name" value="OAT_like"/>
    <property type="match status" value="1"/>
</dbReference>
<gene>
    <name evidence="6" type="ORF">PF327_08900</name>
</gene>
<dbReference type="EMBL" id="JAQIBC010000006">
    <property type="protein sequence ID" value="MDM5264311.1"/>
    <property type="molecule type" value="Genomic_DNA"/>
</dbReference>
<keyword evidence="4 5" id="KW-0663">Pyridoxal phosphate</keyword>
<organism evidence="6 7">
    <name type="scientific">Sulfurovum xiamenensis</name>
    <dbReference type="NCBI Taxonomy" id="3019066"/>
    <lineage>
        <taxon>Bacteria</taxon>
        <taxon>Pseudomonadati</taxon>
        <taxon>Campylobacterota</taxon>
        <taxon>Epsilonproteobacteria</taxon>
        <taxon>Campylobacterales</taxon>
        <taxon>Sulfurovaceae</taxon>
        <taxon>Sulfurovum</taxon>
    </lineage>
</organism>
<protein>
    <submittedName>
        <fullName evidence="6">Aspartate aminotransferase family protein</fullName>
    </submittedName>
</protein>
<dbReference type="InterPro" id="IPR005814">
    <property type="entry name" value="Aminotrans_3"/>
</dbReference>
<evidence type="ECO:0000256" key="5">
    <source>
        <dbReference type="RuleBase" id="RU003560"/>
    </source>
</evidence>
<keyword evidence="3" id="KW-0808">Transferase</keyword>
<dbReference type="InterPro" id="IPR015421">
    <property type="entry name" value="PyrdxlP-dep_Trfase_major"/>
</dbReference>
<dbReference type="InterPro" id="IPR015424">
    <property type="entry name" value="PyrdxlP-dep_Trfase"/>
</dbReference>
<dbReference type="PANTHER" id="PTHR11986:SF79">
    <property type="entry name" value="ACETYLORNITHINE AMINOTRANSFERASE, MITOCHONDRIAL"/>
    <property type="match status" value="1"/>
</dbReference>
<evidence type="ECO:0000256" key="1">
    <source>
        <dbReference type="ARBA" id="ARBA00001933"/>
    </source>
</evidence>
<dbReference type="Gene3D" id="3.90.1150.10">
    <property type="entry name" value="Aspartate Aminotransferase, domain 1"/>
    <property type="match status" value="1"/>
</dbReference>
<dbReference type="InterPro" id="IPR050103">
    <property type="entry name" value="Class-III_PLP-dep_AT"/>
</dbReference>
<dbReference type="GO" id="GO:0008483">
    <property type="term" value="F:transaminase activity"/>
    <property type="evidence" value="ECO:0007669"/>
    <property type="project" value="UniProtKB-KW"/>
</dbReference>
<dbReference type="InterPro" id="IPR049704">
    <property type="entry name" value="Aminotrans_3_PPA_site"/>
</dbReference>
<comment type="similarity">
    <text evidence="5">Belongs to the class-III pyridoxal-phosphate-dependent aminotransferase family.</text>
</comment>
<accession>A0ABT7QTF5</accession>
<evidence type="ECO:0000313" key="6">
    <source>
        <dbReference type="EMBL" id="MDM5264311.1"/>
    </source>
</evidence>
<keyword evidence="2 6" id="KW-0032">Aminotransferase</keyword>
<dbReference type="NCBIfam" id="NF002325">
    <property type="entry name" value="PRK01278.1"/>
    <property type="match status" value="1"/>
</dbReference>
<dbReference type="InterPro" id="IPR015422">
    <property type="entry name" value="PyrdxlP-dep_Trfase_small"/>
</dbReference>
<dbReference type="Proteomes" id="UP001169066">
    <property type="component" value="Unassembled WGS sequence"/>
</dbReference>
<evidence type="ECO:0000313" key="7">
    <source>
        <dbReference type="Proteomes" id="UP001169066"/>
    </source>
</evidence>
<evidence type="ECO:0000256" key="3">
    <source>
        <dbReference type="ARBA" id="ARBA00022679"/>
    </source>
</evidence>
<dbReference type="PIRSF" id="PIRSF000521">
    <property type="entry name" value="Transaminase_4ab_Lys_Orn"/>
    <property type="match status" value="1"/>
</dbReference>
<evidence type="ECO:0000256" key="4">
    <source>
        <dbReference type="ARBA" id="ARBA00022898"/>
    </source>
</evidence>
<dbReference type="SUPFAM" id="SSF53383">
    <property type="entry name" value="PLP-dependent transferases"/>
    <property type="match status" value="1"/>
</dbReference>